<dbReference type="Gene3D" id="3.30.470.30">
    <property type="entry name" value="DNA ligase/mRNA capping enzyme"/>
    <property type="match status" value="1"/>
</dbReference>
<name>A0AAE9K5W8_9CAUD</name>
<sequence>MVEQKKYRKVLRLGHRETVDVLKEGDHIVIQEKIDGANASFRRVGNELVAFSRRDQLTPEYTLKGFYNFVQGLDIHIGEGFVFFGEWTSPHKIQYPDHQNKFFLYDIYDLEQKKYLPFEFVKNTGKALGLDIVPVFYEGEYQGFDHLMSFVGKTELGGKLGDVEIGEGIVVKNVDYVDKFGKQKFVKLVTDNFREVQKQRAPRDPKIALTAEQKFVDATVTEARVDKMLHKFVDEGILDENFGIEDMNVILKNMGTRIKEDILTEEGGNFTEIVSGEEASVELEINEKQLSRAIGRTVPKIVKQIINK</sequence>
<proteinExistence type="predicted"/>
<keyword evidence="3" id="KW-1185">Reference proteome</keyword>
<evidence type="ECO:0000313" key="2">
    <source>
        <dbReference type="EMBL" id="UNY48910.1"/>
    </source>
</evidence>
<protein>
    <recommendedName>
        <fullName evidence="1">RNA ligase domain-containing protein</fullName>
    </recommendedName>
</protein>
<dbReference type="EMBL" id="OM236516">
    <property type="protein sequence ID" value="UNY48910.1"/>
    <property type="molecule type" value="Genomic_DNA"/>
</dbReference>
<evidence type="ECO:0000259" key="1">
    <source>
        <dbReference type="Pfam" id="PF09414"/>
    </source>
</evidence>
<gene>
    <name evidence="2" type="ORF">fado_195</name>
</gene>
<organism evidence="2 3">
    <name type="scientific">Bacillus phage FADO</name>
    <dbReference type="NCBI Taxonomy" id="2917160"/>
    <lineage>
        <taxon>Viruses</taxon>
        <taxon>Duplodnaviria</taxon>
        <taxon>Heunggongvirae</taxon>
        <taxon>Uroviricota</taxon>
        <taxon>Caudoviricetes</taxon>
        <taxon>Heleneionescovirinae</taxon>
        <taxon>Zhangjivirus</taxon>
        <taxon>Zhangjivirus fado</taxon>
    </lineage>
</organism>
<feature type="domain" description="RNA ligase" evidence="1">
    <location>
        <begin position="27"/>
        <end position="189"/>
    </location>
</feature>
<dbReference type="Proteomes" id="UP000831021">
    <property type="component" value="Segment"/>
</dbReference>
<dbReference type="InterPro" id="IPR021122">
    <property type="entry name" value="RNA_ligase_dom_REL/Rnl2"/>
</dbReference>
<reference evidence="2 3" key="1">
    <citation type="submission" date="2022-01" db="EMBL/GenBank/DDBJ databases">
        <authorList>
            <person name="Stokar-Avihail A."/>
        </authorList>
    </citation>
    <scope>NUCLEOTIDE SEQUENCE [LARGE SCALE GENOMIC DNA]</scope>
</reference>
<evidence type="ECO:0000313" key="3">
    <source>
        <dbReference type="Proteomes" id="UP000831021"/>
    </source>
</evidence>
<accession>A0AAE9K5W8</accession>
<dbReference type="SUPFAM" id="SSF56091">
    <property type="entry name" value="DNA ligase/mRNA capping enzyme, catalytic domain"/>
    <property type="match status" value="1"/>
</dbReference>
<dbReference type="Pfam" id="PF09414">
    <property type="entry name" value="RNA_ligase"/>
    <property type="match status" value="1"/>
</dbReference>